<reference evidence="2" key="1">
    <citation type="journal article" date="2017" name="Nat. Commun.">
        <title>The asparagus genome sheds light on the origin and evolution of a young Y chromosome.</title>
        <authorList>
            <person name="Harkess A."/>
            <person name="Zhou J."/>
            <person name="Xu C."/>
            <person name="Bowers J.E."/>
            <person name="Van der Hulst R."/>
            <person name="Ayyampalayam S."/>
            <person name="Mercati F."/>
            <person name="Riccardi P."/>
            <person name="McKain M.R."/>
            <person name="Kakrana A."/>
            <person name="Tang H."/>
            <person name="Ray J."/>
            <person name="Groenendijk J."/>
            <person name="Arikit S."/>
            <person name="Mathioni S.M."/>
            <person name="Nakano M."/>
            <person name="Shan H."/>
            <person name="Telgmann-Rauber A."/>
            <person name="Kanno A."/>
            <person name="Yue Z."/>
            <person name="Chen H."/>
            <person name="Li W."/>
            <person name="Chen Y."/>
            <person name="Xu X."/>
            <person name="Zhang Y."/>
            <person name="Luo S."/>
            <person name="Chen H."/>
            <person name="Gao J."/>
            <person name="Mao Z."/>
            <person name="Pires J.C."/>
            <person name="Luo M."/>
            <person name="Kudrna D."/>
            <person name="Wing R.A."/>
            <person name="Meyers B.C."/>
            <person name="Yi K."/>
            <person name="Kong H."/>
            <person name="Lavrijsen P."/>
            <person name="Sunseri F."/>
            <person name="Falavigna A."/>
            <person name="Ye Y."/>
            <person name="Leebens-Mack J.H."/>
            <person name="Chen G."/>
        </authorList>
    </citation>
    <scope>NUCLEOTIDE SEQUENCE [LARGE SCALE GENOMIC DNA]</scope>
    <source>
        <strain evidence="2">cv. DH0086</strain>
    </source>
</reference>
<evidence type="ECO:0000313" key="1">
    <source>
        <dbReference type="EMBL" id="ONK74520.1"/>
    </source>
</evidence>
<accession>A0A5P1FDA3</accession>
<sequence>MIILFYIDFTVVYVSGLSGFAYDLPALTLSSSCFDSSRVIWIFNIFWIWMPNMVNGISPGSSAAVDSDRCSMILIYQIEDHFLSSLEICTMARNRFLFNLEASVRRVAVDSICSKSHEEYLLLNPVLGTVSSLLPSKFSQSPVVLIIHISQMVKNSLVILRDFTLLKEQFISSDPMDLTCNSYGATLVLALFIIIGTFGHDSISYGATLGLTLLKSQQASPLSSARSNGEGVLSTSSIRALQEDLHLLLRRLRISSGNPQDLCSHGELSGVGSSVHVEIKNAMNSSSGGRKMLIYFLVIRRLSS</sequence>
<evidence type="ECO:0000313" key="2">
    <source>
        <dbReference type="Proteomes" id="UP000243459"/>
    </source>
</evidence>
<keyword evidence="2" id="KW-1185">Reference proteome</keyword>
<gene>
    <name evidence="1" type="ORF">A4U43_C03F7220</name>
</gene>
<dbReference type="EMBL" id="CM007383">
    <property type="protein sequence ID" value="ONK74520.1"/>
    <property type="molecule type" value="Genomic_DNA"/>
</dbReference>
<proteinExistence type="predicted"/>
<protein>
    <submittedName>
        <fullName evidence="1">Uncharacterized protein</fullName>
    </submittedName>
</protein>
<organism evidence="1 2">
    <name type="scientific">Asparagus officinalis</name>
    <name type="common">Garden asparagus</name>
    <dbReference type="NCBI Taxonomy" id="4686"/>
    <lineage>
        <taxon>Eukaryota</taxon>
        <taxon>Viridiplantae</taxon>
        <taxon>Streptophyta</taxon>
        <taxon>Embryophyta</taxon>
        <taxon>Tracheophyta</taxon>
        <taxon>Spermatophyta</taxon>
        <taxon>Magnoliopsida</taxon>
        <taxon>Liliopsida</taxon>
        <taxon>Asparagales</taxon>
        <taxon>Asparagaceae</taxon>
        <taxon>Asparagoideae</taxon>
        <taxon>Asparagus</taxon>
    </lineage>
</organism>
<dbReference type="Proteomes" id="UP000243459">
    <property type="component" value="Chromosome 3"/>
</dbReference>
<dbReference type="AlphaFoldDB" id="A0A5P1FDA3"/>
<name>A0A5P1FDA3_ASPOF</name>
<dbReference type="Gramene" id="ONK74520">
    <property type="protein sequence ID" value="ONK74520"/>
    <property type="gene ID" value="A4U43_C03F7220"/>
</dbReference>